<organism evidence="7 8">
    <name type="scientific">Diploscapter pachys</name>
    <dbReference type="NCBI Taxonomy" id="2018661"/>
    <lineage>
        <taxon>Eukaryota</taxon>
        <taxon>Metazoa</taxon>
        <taxon>Ecdysozoa</taxon>
        <taxon>Nematoda</taxon>
        <taxon>Chromadorea</taxon>
        <taxon>Rhabditida</taxon>
        <taxon>Rhabditina</taxon>
        <taxon>Rhabditomorpha</taxon>
        <taxon>Rhabditoidea</taxon>
        <taxon>Rhabditidae</taxon>
        <taxon>Diploscapter</taxon>
    </lineage>
</organism>
<dbReference type="AlphaFoldDB" id="A0A2A2L8K7"/>
<dbReference type="Gene3D" id="3.90.180.10">
    <property type="entry name" value="Medium-chain alcohol dehydrogenases, catalytic domain"/>
    <property type="match status" value="1"/>
</dbReference>
<dbReference type="GO" id="GO:0005737">
    <property type="term" value="C:cytoplasm"/>
    <property type="evidence" value="ECO:0007669"/>
    <property type="project" value="TreeGrafter"/>
</dbReference>
<protein>
    <recommendedName>
        <fullName evidence="6">Alcohol dehydrogenase-like C-terminal domain-containing protein</fullName>
    </recommendedName>
</protein>
<dbReference type="OrthoDB" id="1879366at2759"/>
<dbReference type="Proteomes" id="UP000218231">
    <property type="component" value="Unassembled WGS sequence"/>
</dbReference>
<keyword evidence="8" id="KW-1185">Reference proteome</keyword>
<keyword evidence="4" id="KW-0560">Oxidoreductase</keyword>
<dbReference type="GO" id="GO:0004022">
    <property type="term" value="F:alcohol dehydrogenase (NAD+) activity"/>
    <property type="evidence" value="ECO:0007669"/>
    <property type="project" value="TreeGrafter"/>
</dbReference>
<evidence type="ECO:0000256" key="3">
    <source>
        <dbReference type="ARBA" id="ARBA00022833"/>
    </source>
</evidence>
<evidence type="ECO:0000313" key="8">
    <source>
        <dbReference type="Proteomes" id="UP000218231"/>
    </source>
</evidence>
<dbReference type="PANTHER" id="PTHR42940">
    <property type="entry name" value="ALCOHOL DEHYDROGENASE 1-RELATED"/>
    <property type="match status" value="1"/>
</dbReference>
<keyword evidence="5" id="KW-0520">NAD</keyword>
<dbReference type="EMBL" id="LIAE01007045">
    <property type="protein sequence ID" value="PAV82484.1"/>
    <property type="molecule type" value="Genomic_DNA"/>
</dbReference>
<sequence>MGLKVLAISNKSKEEHCRNLGADYFQDAYADDIVESIRKMTNGGPHGVINLAPAKKAMEDSVLYVRTRGTLVFVGFPKENMPEMNSFYIVYNCLTIKGSLTGNRQDVDDAIAFVTNGAVKVPVELVRLEDVPTAFEKLHKGEIKGRAVVDMALK</sequence>
<dbReference type="Gene3D" id="3.40.50.720">
    <property type="entry name" value="NAD(P)-binding Rossmann-like Domain"/>
    <property type="match status" value="1"/>
</dbReference>
<dbReference type="InterPro" id="IPR013149">
    <property type="entry name" value="ADH-like_C"/>
</dbReference>
<evidence type="ECO:0000256" key="2">
    <source>
        <dbReference type="ARBA" id="ARBA00022723"/>
    </source>
</evidence>
<reference evidence="7 8" key="1">
    <citation type="journal article" date="2017" name="Curr. Biol.">
        <title>Genome architecture and evolution of a unichromosomal asexual nematode.</title>
        <authorList>
            <person name="Fradin H."/>
            <person name="Zegar C."/>
            <person name="Gutwein M."/>
            <person name="Lucas J."/>
            <person name="Kovtun M."/>
            <person name="Corcoran D."/>
            <person name="Baugh L.R."/>
            <person name="Kiontke K."/>
            <person name="Gunsalus K."/>
            <person name="Fitch D.H."/>
            <person name="Piano F."/>
        </authorList>
    </citation>
    <scope>NUCLEOTIDE SEQUENCE [LARGE SCALE GENOMIC DNA]</scope>
    <source>
        <strain evidence="7">PF1309</strain>
    </source>
</reference>
<dbReference type="GO" id="GO:0046872">
    <property type="term" value="F:metal ion binding"/>
    <property type="evidence" value="ECO:0007669"/>
    <property type="project" value="UniProtKB-KW"/>
</dbReference>
<accession>A0A2A2L8K7</accession>
<comment type="caution">
    <text evidence="7">The sequence shown here is derived from an EMBL/GenBank/DDBJ whole genome shotgun (WGS) entry which is preliminary data.</text>
</comment>
<name>A0A2A2L8K7_9BILA</name>
<dbReference type="PANTHER" id="PTHR42940:SF3">
    <property type="entry name" value="ALCOHOL DEHYDROGENASE 1-RELATED"/>
    <property type="match status" value="1"/>
</dbReference>
<gene>
    <name evidence="7" type="ORF">WR25_16277</name>
</gene>
<evidence type="ECO:0000256" key="1">
    <source>
        <dbReference type="ARBA" id="ARBA00001947"/>
    </source>
</evidence>
<dbReference type="Pfam" id="PF00107">
    <property type="entry name" value="ADH_zinc_N"/>
    <property type="match status" value="1"/>
</dbReference>
<keyword evidence="2" id="KW-0479">Metal-binding</keyword>
<dbReference type="InterPro" id="IPR036291">
    <property type="entry name" value="NAD(P)-bd_dom_sf"/>
</dbReference>
<dbReference type="STRING" id="2018661.A0A2A2L8K7"/>
<feature type="domain" description="Alcohol dehydrogenase-like C-terminal" evidence="6">
    <location>
        <begin position="1"/>
        <end position="115"/>
    </location>
</feature>
<evidence type="ECO:0000256" key="4">
    <source>
        <dbReference type="ARBA" id="ARBA00023002"/>
    </source>
</evidence>
<keyword evidence="3" id="KW-0862">Zinc</keyword>
<dbReference type="SUPFAM" id="SSF51735">
    <property type="entry name" value="NAD(P)-binding Rossmann-fold domains"/>
    <property type="match status" value="1"/>
</dbReference>
<evidence type="ECO:0000259" key="6">
    <source>
        <dbReference type="Pfam" id="PF00107"/>
    </source>
</evidence>
<evidence type="ECO:0000256" key="5">
    <source>
        <dbReference type="ARBA" id="ARBA00023027"/>
    </source>
</evidence>
<comment type="cofactor">
    <cofactor evidence="1">
        <name>Zn(2+)</name>
        <dbReference type="ChEBI" id="CHEBI:29105"/>
    </cofactor>
</comment>
<evidence type="ECO:0000313" key="7">
    <source>
        <dbReference type="EMBL" id="PAV82484.1"/>
    </source>
</evidence>
<proteinExistence type="predicted"/>